<dbReference type="PANTHER" id="PTHR43861">
    <property type="entry name" value="TRANS-ACONITATE 2-METHYLTRANSFERASE-RELATED"/>
    <property type="match status" value="1"/>
</dbReference>
<name>W4M6G6_9BACT</name>
<dbReference type="InterPro" id="IPR041698">
    <property type="entry name" value="Methyltransf_25"/>
</dbReference>
<dbReference type="Gene3D" id="3.40.50.150">
    <property type="entry name" value="Vaccinia Virus protein VP39"/>
    <property type="match status" value="1"/>
</dbReference>
<reference evidence="4 5" key="1">
    <citation type="journal article" date="2014" name="Nature">
        <title>An environmental bacterial taxon with a large and distinct metabolic repertoire.</title>
        <authorList>
            <person name="Wilson M.C."/>
            <person name="Mori T."/>
            <person name="Ruckert C."/>
            <person name="Uria A.R."/>
            <person name="Helf M.J."/>
            <person name="Takada K."/>
            <person name="Gernert C."/>
            <person name="Steffens U.A."/>
            <person name="Heycke N."/>
            <person name="Schmitt S."/>
            <person name="Rinke C."/>
            <person name="Helfrich E.J."/>
            <person name="Brachmann A.O."/>
            <person name="Gurgui C."/>
            <person name="Wakimoto T."/>
            <person name="Kracht M."/>
            <person name="Crusemann M."/>
            <person name="Hentschel U."/>
            <person name="Abe I."/>
            <person name="Matsunaga S."/>
            <person name="Kalinowski J."/>
            <person name="Takeyama H."/>
            <person name="Piel J."/>
        </authorList>
    </citation>
    <scope>NUCLEOTIDE SEQUENCE [LARGE SCALE GENOMIC DNA]</scope>
    <source>
        <strain evidence="5">TSY2</strain>
    </source>
</reference>
<feature type="domain" description="Methyltransferase" evidence="3">
    <location>
        <begin position="48"/>
        <end position="147"/>
    </location>
</feature>
<dbReference type="Pfam" id="PF13649">
    <property type="entry name" value="Methyltransf_25"/>
    <property type="match status" value="1"/>
</dbReference>
<gene>
    <name evidence="4" type="ORF">ETSY2_20995</name>
</gene>
<dbReference type="GO" id="GO:0032259">
    <property type="term" value="P:methylation"/>
    <property type="evidence" value="ECO:0007669"/>
    <property type="project" value="UniProtKB-KW"/>
</dbReference>
<keyword evidence="2" id="KW-0808">Transferase</keyword>
<protein>
    <recommendedName>
        <fullName evidence="3">Methyltransferase domain-containing protein</fullName>
    </recommendedName>
</protein>
<evidence type="ECO:0000313" key="4">
    <source>
        <dbReference type="EMBL" id="ETX05775.1"/>
    </source>
</evidence>
<accession>W4M6G6</accession>
<evidence type="ECO:0000256" key="2">
    <source>
        <dbReference type="ARBA" id="ARBA00022679"/>
    </source>
</evidence>
<sequence>MSSRFLTHEEAQAFYDRFGSKQDKQQWYEGPAVQDMVNHGEFEAAESVVELGCGTGAFAGELLQHHLPQTATYLGIDISSTMVELSRKRLEPFAGRAEIVLTDGARKIDLPDSSCDRFIANYVLDLLSPSDIRQVLDEAHRLLKPEGRLCVVNFTPGRTGVARIVTWVLDRVHRLRPSLLGGCRPLLLQDYRDQELWQVEYHHVVTAYEIPSEVMVASKRL</sequence>
<organism evidence="4 5">
    <name type="scientific">Candidatus Entotheonella gemina</name>
    <dbReference type="NCBI Taxonomy" id="1429439"/>
    <lineage>
        <taxon>Bacteria</taxon>
        <taxon>Pseudomonadati</taxon>
        <taxon>Nitrospinota/Tectimicrobiota group</taxon>
        <taxon>Candidatus Tectimicrobiota</taxon>
        <taxon>Candidatus Entotheonellia</taxon>
        <taxon>Candidatus Entotheonellales</taxon>
        <taxon>Candidatus Entotheonellaceae</taxon>
        <taxon>Candidatus Entotheonella</taxon>
    </lineage>
</organism>
<keyword evidence="1" id="KW-0489">Methyltransferase</keyword>
<dbReference type="Proteomes" id="UP000019140">
    <property type="component" value="Unassembled WGS sequence"/>
</dbReference>
<evidence type="ECO:0000313" key="5">
    <source>
        <dbReference type="Proteomes" id="UP000019140"/>
    </source>
</evidence>
<comment type="caution">
    <text evidence="4">The sequence shown here is derived from an EMBL/GenBank/DDBJ whole genome shotgun (WGS) entry which is preliminary data.</text>
</comment>
<dbReference type="InterPro" id="IPR029063">
    <property type="entry name" value="SAM-dependent_MTases_sf"/>
</dbReference>
<dbReference type="GO" id="GO:0008168">
    <property type="term" value="F:methyltransferase activity"/>
    <property type="evidence" value="ECO:0007669"/>
    <property type="project" value="UniProtKB-KW"/>
</dbReference>
<dbReference type="PANTHER" id="PTHR43861:SF1">
    <property type="entry name" value="TRANS-ACONITATE 2-METHYLTRANSFERASE"/>
    <property type="match status" value="1"/>
</dbReference>
<keyword evidence="5" id="KW-1185">Reference proteome</keyword>
<dbReference type="AlphaFoldDB" id="W4M6G6"/>
<dbReference type="EMBL" id="AZHX01000870">
    <property type="protein sequence ID" value="ETX05775.1"/>
    <property type="molecule type" value="Genomic_DNA"/>
</dbReference>
<dbReference type="CDD" id="cd02440">
    <property type="entry name" value="AdoMet_MTases"/>
    <property type="match status" value="1"/>
</dbReference>
<evidence type="ECO:0000256" key="1">
    <source>
        <dbReference type="ARBA" id="ARBA00022603"/>
    </source>
</evidence>
<proteinExistence type="predicted"/>
<dbReference type="HOGENOM" id="CLU_092709_0_0_7"/>
<dbReference type="SUPFAM" id="SSF53335">
    <property type="entry name" value="S-adenosyl-L-methionine-dependent methyltransferases"/>
    <property type="match status" value="1"/>
</dbReference>
<evidence type="ECO:0000259" key="3">
    <source>
        <dbReference type="Pfam" id="PF13649"/>
    </source>
</evidence>